<dbReference type="KEGG" id="jre:108984776"/>
<evidence type="ECO:0000256" key="8">
    <source>
        <dbReference type="ARBA" id="ARBA00023030"/>
    </source>
</evidence>
<keyword evidence="5 9" id="KW-0765">Sulfation</keyword>
<keyword evidence="3 9" id="KW-0217">Developmental protein</keyword>
<evidence type="ECO:0000313" key="10">
    <source>
        <dbReference type="Proteomes" id="UP000235220"/>
    </source>
</evidence>
<accession>A0A2I4DZ11</accession>
<feature type="signal peptide" evidence="9">
    <location>
        <begin position="1"/>
        <end position="26"/>
    </location>
</feature>
<dbReference type="GeneID" id="108984776"/>
<evidence type="ECO:0000256" key="1">
    <source>
        <dbReference type="ARBA" id="ARBA00004613"/>
    </source>
</evidence>
<reference evidence="11" key="1">
    <citation type="submission" date="2025-08" db="UniProtKB">
        <authorList>
            <consortium name="RefSeq"/>
        </authorList>
    </citation>
    <scope>IDENTIFICATION</scope>
    <source>
        <tissue evidence="11">Leaves</tissue>
    </source>
</reference>
<feature type="chain" id="PRO_5031599082" description="Phytosulfokine" evidence="9">
    <location>
        <begin position="27"/>
        <end position="95"/>
    </location>
</feature>
<keyword evidence="6 9" id="KW-0732">Signal</keyword>
<evidence type="ECO:0000313" key="11">
    <source>
        <dbReference type="RefSeq" id="XP_018812371.1"/>
    </source>
</evidence>
<dbReference type="RefSeq" id="XP_018812371.1">
    <property type="nucleotide sequence ID" value="XM_018956826.2"/>
</dbReference>
<keyword evidence="8 9" id="KW-0339">Growth factor</keyword>
<sequence length="95" mass="10721">MKPQNFPSNIIFIFFVFLLCSYLTSARLLATEEGENGVKVNGNITPAAGSFTDLEDLSNLMGLEESCDDKDEECLNRRMVAEAHLDYIYTQEHKP</sequence>
<comment type="function">
    <text evidence="9">Promotes plant cell differentiation, organogenesis and somatic embryogenesis as well as cell proliferation.</text>
</comment>
<comment type="PTM">
    <text evidence="9">PSK-alpha is produced by endopeptidase digestion. PSK-beta is produced from PSK-alpha by exopeptidase digestion.</text>
</comment>
<evidence type="ECO:0000256" key="3">
    <source>
        <dbReference type="ARBA" id="ARBA00022473"/>
    </source>
</evidence>
<proteinExistence type="inferred from homology"/>
<evidence type="ECO:0000256" key="9">
    <source>
        <dbReference type="RuleBase" id="RU368031"/>
    </source>
</evidence>
<protein>
    <recommendedName>
        <fullName evidence="9">Phytosulfokine</fullName>
    </recommendedName>
    <component>
        <recommendedName>
            <fullName evidence="9">Phytosulfokine-alpha</fullName>
            <shortName evidence="9">PSK-alpha</shortName>
            <shortName evidence="9">Phytosulfokine-a</shortName>
        </recommendedName>
    </component>
    <component>
        <recommendedName>
            <fullName evidence="9">Phytosulfokine-beta</fullName>
            <shortName evidence="9">PSK-beta</shortName>
            <shortName evidence="9">Phytosulfokine-b</shortName>
        </recommendedName>
    </component>
</protein>
<evidence type="ECO:0000256" key="6">
    <source>
        <dbReference type="ARBA" id="ARBA00022729"/>
    </source>
</evidence>
<dbReference type="GO" id="GO:0005576">
    <property type="term" value="C:extracellular region"/>
    <property type="evidence" value="ECO:0007669"/>
    <property type="project" value="UniProtKB-SubCell"/>
</dbReference>
<evidence type="ECO:0000256" key="4">
    <source>
        <dbReference type="ARBA" id="ARBA00022525"/>
    </source>
</evidence>
<dbReference type="InParanoid" id="A0A2I4DZ11"/>
<dbReference type="Pfam" id="PF06404">
    <property type="entry name" value="PSK"/>
    <property type="match status" value="1"/>
</dbReference>
<dbReference type="GO" id="GO:0030154">
    <property type="term" value="P:cell differentiation"/>
    <property type="evidence" value="ECO:0007669"/>
    <property type="project" value="UniProtKB-UniRule"/>
</dbReference>
<dbReference type="PANTHER" id="PTHR33285">
    <property type="entry name" value="PHYTOSULFOKINES 3"/>
    <property type="match status" value="1"/>
</dbReference>
<gene>
    <name evidence="11" type="primary">LOC108984776</name>
</gene>
<evidence type="ECO:0000256" key="2">
    <source>
        <dbReference type="ARBA" id="ARBA00010781"/>
    </source>
</evidence>
<comment type="similarity">
    <text evidence="2 9">Belongs to the phytosulfokine family.</text>
</comment>
<dbReference type="OrthoDB" id="1914102at2759"/>
<comment type="PTM">
    <text evidence="9">Sulfation is important for activity and for the binding to a putative membrane receptor.</text>
</comment>
<dbReference type="GO" id="GO:0008283">
    <property type="term" value="P:cell population proliferation"/>
    <property type="evidence" value="ECO:0007669"/>
    <property type="project" value="UniProtKB-UniRule"/>
</dbReference>
<keyword evidence="7 9" id="KW-0221">Differentiation</keyword>
<dbReference type="PANTHER" id="PTHR33285:SF33">
    <property type="entry name" value="PHYTOSULFOKINE"/>
    <property type="match status" value="1"/>
</dbReference>
<keyword evidence="4 9" id="KW-0964">Secreted</keyword>
<comment type="subcellular location">
    <subcellularLocation>
        <location evidence="1 9">Secreted</location>
    </subcellularLocation>
</comment>
<evidence type="ECO:0000256" key="5">
    <source>
        <dbReference type="ARBA" id="ARBA00022641"/>
    </source>
</evidence>
<dbReference type="GO" id="GO:0008083">
    <property type="term" value="F:growth factor activity"/>
    <property type="evidence" value="ECO:0007669"/>
    <property type="project" value="UniProtKB-UniRule"/>
</dbReference>
<dbReference type="InterPro" id="IPR009438">
    <property type="entry name" value="Phytosulfokine"/>
</dbReference>
<name>A0A2I4DZ11_JUGRE</name>
<dbReference type="AlphaFoldDB" id="A0A2I4DZ11"/>
<organism evidence="10 11">
    <name type="scientific">Juglans regia</name>
    <name type="common">English walnut</name>
    <dbReference type="NCBI Taxonomy" id="51240"/>
    <lineage>
        <taxon>Eukaryota</taxon>
        <taxon>Viridiplantae</taxon>
        <taxon>Streptophyta</taxon>
        <taxon>Embryophyta</taxon>
        <taxon>Tracheophyta</taxon>
        <taxon>Spermatophyta</taxon>
        <taxon>Magnoliopsida</taxon>
        <taxon>eudicotyledons</taxon>
        <taxon>Gunneridae</taxon>
        <taxon>Pentapetalae</taxon>
        <taxon>rosids</taxon>
        <taxon>fabids</taxon>
        <taxon>Fagales</taxon>
        <taxon>Juglandaceae</taxon>
        <taxon>Juglans</taxon>
    </lineage>
</organism>
<dbReference type="Proteomes" id="UP000235220">
    <property type="component" value="Chromosome 3"/>
</dbReference>
<keyword evidence="10" id="KW-1185">Reference proteome</keyword>
<evidence type="ECO:0000256" key="7">
    <source>
        <dbReference type="ARBA" id="ARBA00022782"/>
    </source>
</evidence>